<organism evidence="6 7">
    <name type="scientific">Belliella alkalica</name>
    <dbReference type="NCBI Taxonomy" id="1730871"/>
    <lineage>
        <taxon>Bacteria</taxon>
        <taxon>Pseudomonadati</taxon>
        <taxon>Bacteroidota</taxon>
        <taxon>Cytophagia</taxon>
        <taxon>Cytophagales</taxon>
        <taxon>Cyclobacteriaceae</taxon>
        <taxon>Belliella</taxon>
    </lineage>
</organism>
<evidence type="ECO:0000313" key="7">
    <source>
        <dbReference type="Proteomes" id="UP001165430"/>
    </source>
</evidence>
<dbReference type="NCBIfam" id="TIGR00177">
    <property type="entry name" value="molyb_syn"/>
    <property type="match status" value="1"/>
</dbReference>
<dbReference type="InterPro" id="IPR005110">
    <property type="entry name" value="MoeA_linker/N"/>
</dbReference>
<comment type="similarity">
    <text evidence="2 4">Belongs to the MoeA family.</text>
</comment>
<dbReference type="Pfam" id="PF03453">
    <property type="entry name" value="MoeA_N"/>
    <property type="match status" value="1"/>
</dbReference>
<gene>
    <name evidence="6" type="ORF">MM213_14965</name>
</gene>
<dbReference type="Gene3D" id="3.90.105.10">
    <property type="entry name" value="Molybdopterin biosynthesis moea protein, domain 2"/>
    <property type="match status" value="1"/>
</dbReference>
<evidence type="ECO:0000256" key="2">
    <source>
        <dbReference type="ARBA" id="ARBA00010763"/>
    </source>
</evidence>
<dbReference type="PANTHER" id="PTHR10192">
    <property type="entry name" value="MOLYBDOPTERIN BIOSYNTHESIS PROTEIN"/>
    <property type="match status" value="1"/>
</dbReference>
<dbReference type="CDD" id="cd00887">
    <property type="entry name" value="MoeA"/>
    <property type="match status" value="1"/>
</dbReference>
<comment type="pathway">
    <text evidence="4">Cofactor biosynthesis; molybdopterin biosynthesis.</text>
</comment>
<dbReference type="InterPro" id="IPR036425">
    <property type="entry name" value="MoaB/Mog-like_dom_sf"/>
</dbReference>
<evidence type="ECO:0000256" key="4">
    <source>
        <dbReference type="RuleBase" id="RU365090"/>
    </source>
</evidence>
<sequence length="394" mass="43128">MNKMITVDIAKSILKSLAIQREMITIPIVDAVDCFCAEAVFSPISVPSFDNSAMDGYALCFDELQSEMEISAMVKAGSTTKEAIKTGTAVRIFTGAPIPSGADTVVKQEIVRVNGNRFSIDPSLVNKGDFVRVVGAQCKADDEILGRGDKISFGTIALLASLGVQDVKVFRKPKVGVILTGDEVVTSELELQDGQIYDANGPMLCAALMKLGIQVEFVEKVKDEAFEVEASIKKLIEKVDVLILSGGISVGDFDFVRPALQNLGIEELFYKVAQKPGKPFYAGVLGSKFIFALPGNPSSSLSCFQVYVRPFLNRFSGDEYAYDSDFKFPLVQEYKTDSSLTFFLKCELKNNMVRVLNGQESFNLVSFNKATGLVEIPSRDAQDVNDGLYNYYPF</sequence>
<dbReference type="RefSeq" id="WP_241413546.1">
    <property type="nucleotide sequence ID" value="NZ_JAKZGO010000013.1"/>
</dbReference>
<dbReference type="PANTHER" id="PTHR10192:SF5">
    <property type="entry name" value="GEPHYRIN"/>
    <property type="match status" value="1"/>
</dbReference>
<comment type="function">
    <text evidence="1 4">Catalyzes the insertion of molybdate into adenylated molybdopterin with the concomitant release of AMP.</text>
</comment>
<dbReference type="NCBIfam" id="NF045515">
    <property type="entry name" value="Glp_gephyrin"/>
    <property type="match status" value="1"/>
</dbReference>
<feature type="domain" description="MoaB/Mog" evidence="5">
    <location>
        <begin position="176"/>
        <end position="314"/>
    </location>
</feature>
<dbReference type="Gene3D" id="2.40.340.10">
    <property type="entry name" value="MoeA, C-terminal, domain IV"/>
    <property type="match status" value="1"/>
</dbReference>
<dbReference type="Proteomes" id="UP001165430">
    <property type="component" value="Unassembled WGS sequence"/>
</dbReference>
<name>A0ABS9VEC5_9BACT</name>
<dbReference type="InterPro" id="IPR036135">
    <property type="entry name" value="MoeA_linker/N_sf"/>
</dbReference>
<dbReference type="InterPro" id="IPR036688">
    <property type="entry name" value="MoeA_C_domain_IV_sf"/>
</dbReference>
<dbReference type="SUPFAM" id="SSF63882">
    <property type="entry name" value="MoeA N-terminal region -like"/>
    <property type="match status" value="1"/>
</dbReference>
<dbReference type="SUPFAM" id="SSF53218">
    <property type="entry name" value="Molybdenum cofactor biosynthesis proteins"/>
    <property type="match status" value="1"/>
</dbReference>
<dbReference type="SMART" id="SM00852">
    <property type="entry name" value="MoCF_biosynth"/>
    <property type="match status" value="1"/>
</dbReference>
<comment type="cofactor">
    <cofactor evidence="4">
        <name>Mg(2+)</name>
        <dbReference type="ChEBI" id="CHEBI:18420"/>
    </cofactor>
</comment>
<dbReference type="Pfam" id="PF00994">
    <property type="entry name" value="MoCF_biosynth"/>
    <property type="match status" value="1"/>
</dbReference>
<dbReference type="InterPro" id="IPR038987">
    <property type="entry name" value="MoeA-like"/>
</dbReference>
<evidence type="ECO:0000259" key="5">
    <source>
        <dbReference type="SMART" id="SM00852"/>
    </source>
</evidence>
<evidence type="ECO:0000256" key="1">
    <source>
        <dbReference type="ARBA" id="ARBA00002901"/>
    </source>
</evidence>
<keyword evidence="4" id="KW-0479">Metal-binding</keyword>
<comment type="caution">
    <text evidence="6">The sequence shown here is derived from an EMBL/GenBank/DDBJ whole genome shotgun (WGS) entry which is preliminary data.</text>
</comment>
<keyword evidence="4" id="KW-0500">Molybdenum</keyword>
<keyword evidence="4" id="KW-0460">Magnesium</keyword>
<keyword evidence="4" id="KW-0501">Molybdenum cofactor biosynthesis</keyword>
<proteinExistence type="inferred from homology"/>
<dbReference type="EMBL" id="JAKZGO010000013">
    <property type="protein sequence ID" value="MCH7414800.1"/>
    <property type="molecule type" value="Genomic_DNA"/>
</dbReference>
<comment type="catalytic activity">
    <reaction evidence="3">
        <text>adenylyl-molybdopterin + molybdate = Mo-molybdopterin + AMP + H(+)</text>
        <dbReference type="Rhea" id="RHEA:35047"/>
        <dbReference type="ChEBI" id="CHEBI:15378"/>
        <dbReference type="ChEBI" id="CHEBI:36264"/>
        <dbReference type="ChEBI" id="CHEBI:62727"/>
        <dbReference type="ChEBI" id="CHEBI:71302"/>
        <dbReference type="ChEBI" id="CHEBI:456215"/>
        <dbReference type="EC" id="2.10.1.1"/>
    </reaction>
</comment>
<reference evidence="6" key="1">
    <citation type="submission" date="2022-03" db="EMBL/GenBank/DDBJ databases">
        <title>De novo assembled genomes of Belliella spp. (Cyclobacteriaceae) strains.</title>
        <authorList>
            <person name="Szabo A."/>
            <person name="Korponai K."/>
            <person name="Felfoldi T."/>
        </authorList>
    </citation>
    <scope>NUCLEOTIDE SEQUENCE</scope>
    <source>
        <strain evidence="6">DSM 111903</strain>
    </source>
</reference>
<accession>A0ABS9VEC5</accession>
<protein>
    <recommendedName>
        <fullName evidence="4">Molybdopterin molybdenumtransferase</fullName>
        <ecNumber evidence="4">2.10.1.1</ecNumber>
    </recommendedName>
</protein>
<dbReference type="EC" id="2.10.1.1" evidence="4"/>
<dbReference type="InterPro" id="IPR001453">
    <property type="entry name" value="MoaB/Mog_dom"/>
</dbReference>
<keyword evidence="4" id="KW-0808">Transferase</keyword>
<evidence type="ECO:0000256" key="3">
    <source>
        <dbReference type="ARBA" id="ARBA00047317"/>
    </source>
</evidence>
<dbReference type="Gene3D" id="2.170.190.11">
    <property type="entry name" value="Molybdopterin biosynthesis moea protein, domain 3"/>
    <property type="match status" value="1"/>
</dbReference>
<dbReference type="Gene3D" id="3.40.980.10">
    <property type="entry name" value="MoaB/Mog-like domain"/>
    <property type="match status" value="1"/>
</dbReference>
<keyword evidence="7" id="KW-1185">Reference proteome</keyword>
<evidence type="ECO:0000313" key="6">
    <source>
        <dbReference type="EMBL" id="MCH7414800.1"/>
    </source>
</evidence>